<evidence type="ECO:0000313" key="3">
    <source>
        <dbReference type="Proteomes" id="UP000176593"/>
    </source>
</evidence>
<dbReference type="EMBL" id="MGEQ01000010">
    <property type="protein sequence ID" value="OGL86326.1"/>
    <property type="molecule type" value="Genomic_DNA"/>
</dbReference>
<name>A0A1F7V6Y0_9BACT</name>
<feature type="domain" description="Sporulation stage II protein D amidase enhancer LytB N-terminal" evidence="1">
    <location>
        <begin position="443"/>
        <end position="535"/>
    </location>
</feature>
<evidence type="ECO:0000259" key="1">
    <source>
        <dbReference type="Pfam" id="PF08486"/>
    </source>
</evidence>
<comment type="caution">
    <text evidence="2">The sequence shown here is derived from an EMBL/GenBank/DDBJ whole genome shotgun (WGS) entry which is preliminary data.</text>
</comment>
<proteinExistence type="predicted"/>
<evidence type="ECO:0000313" key="2">
    <source>
        <dbReference type="EMBL" id="OGL86326.1"/>
    </source>
</evidence>
<organism evidence="2 3">
    <name type="scientific">Candidatus Uhrbacteria bacterium RIFCSPLOWO2_02_FULL_48_18</name>
    <dbReference type="NCBI Taxonomy" id="1802408"/>
    <lineage>
        <taxon>Bacteria</taxon>
        <taxon>Candidatus Uhriibacteriota</taxon>
    </lineage>
</organism>
<dbReference type="Proteomes" id="UP000176593">
    <property type="component" value="Unassembled WGS sequence"/>
</dbReference>
<dbReference type="InterPro" id="IPR013693">
    <property type="entry name" value="SpoIID/LytB_N"/>
</dbReference>
<reference evidence="2 3" key="1">
    <citation type="journal article" date="2016" name="Nat. Commun.">
        <title>Thousands of microbial genomes shed light on interconnected biogeochemical processes in an aquifer system.</title>
        <authorList>
            <person name="Anantharaman K."/>
            <person name="Brown C.T."/>
            <person name="Hug L.A."/>
            <person name="Sharon I."/>
            <person name="Castelle C.J."/>
            <person name="Probst A.J."/>
            <person name="Thomas B.C."/>
            <person name="Singh A."/>
            <person name="Wilkins M.J."/>
            <person name="Karaoz U."/>
            <person name="Brodie E.L."/>
            <person name="Williams K.H."/>
            <person name="Hubbard S.S."/>
            <person name="Banfield J.F."/>
        </authorList>
    </citation>
    <scope>NUCLEOTIDE SEQUENCE [LARGE SCALE GENOMIC DNA]</scope>
</reference>
<sequence length="621" mass="69007">MKRFLHQNAALPLGRQVGKKIALFGLVFFFAVTSIPFANAAPRKGYEAKVVTAPIETIIMAPGETKTISLTYKNSGKTAWKRKGAGYVSFYTADKNYRKSVFEAKNWFDATHAALLKETTVKPGASGNFKLVLKAPEKVGTYKEAFGMVAEDITWIPGGELKLVIEVQKPGTVAKAKPASAPSVKLVSDTSAPTLSAFLLLRSTKLVTAEGNEQIVYKVGMKNTGTTPWMKREVRSSDALAIASVGALPTTQIALNTSGVVEPGALDFLSFVFKAPPTKGMYTIKYQFAANDVVLSDAEILIPVEVTSDAEDVLNSPVLDATILQNMIPEPMLRIGVLIVDEETNNEVKISCNTDWKLVDGNGALLAEQAANQSINAFYKNSRYYFNRGQGLEQSSFFLRFVPNTEGAVCKIENFDKRVTRRAGYAENTFRNILELRYNSKKDRTWVINEVKMEEYLAGLGETSELSDHEFKKTLITIARTYALYHFERATKHANEFFHMNSSADDQVYRGYEYEVNNPSIRLSAQETRGVTVTYEGRTAITPYFSRSDGRTRDWGEVWHGTVAWIKSVPTPCDAANGRKLWGHGVGLSASEALCMAKSGRKWDDILKYFYQGIDLTKRWM</sequence>
<protein>
    <recommendedName>
        <fullName evidence="1">Sporulation stage II protein D amidase enhancer LytB N-terminal domain-containing protein</fullName>
    </recommendedName>
</protein>
<dbReference type="InterPro" id="IPR013783">
    <property type="entry name" value="Ig-like_fold"/>
</dbReference>
<dbReference type="AlphaFoldDB" id="A0A1F7V6Y0"/>
<accession>A0A1F7V6Y0</accession>
<dbReference type="Gene3D" id="2.60.40.10">
    <property type="entry name" value="Immunoglobulins"/>
    <property type="match status" value="2"/>
</dbReference>
<dbReference type="Pfam" id="PF08486">
    <property type="entry name" value="SpoIID"/>
    <property type="match status" value="1"/>
</dbReference>
<gene>
    <name evidence="2" type="ORF">A3I41_02080</name>
</gene>